<feature type="region of interest" description="Disordered" evidence="3">
    <location>
        <begin position="258"/>
        <end position="277"/>
    </location>
</feature>
<sequence length="1103" mass="116046">MTSSIAARRLPPSFTSTQPSDEGYLNRSLLDNIDAQGDAEPVSSSDSEAAGASATNFGSLSTASSIGSPSLPFHLSMQSQLGPPRSESPNHHALGQLKSSQHNPDLLQNNTTHSMYNSMTSIGLPTSDFSLSSTEADTINFSSKANGSFAPAPFRTSTSFASYPNRSRHPNPTFRDTSSAFPSATYPSSNDIFGAPQNPITHLPASQPSTALPHTIDSVQRSGSTFDYSPVPPPLNGSVSVNGASQNKQLFASVDPFRQGHDATPTLLSKPQGSASGGQTLLQNGQHPHQQGFQAPYVNGIGAHSLGHGHLTQPQFGAHLPGPGTGPGQAGALGAGVTGAPSMNHTNGPAPTSQAQEEISTIFVVGFPDDMSEREFQNMFTFSSGFEAATLKIPNKESTSYGTANAPGARPQGLTMPFGGSNDPYNLVTVNQGGVLIDGGRDGPMTSWSSSVPNDDGHFMQSNMPMQPPRKQIIGFAKFRTRAEALEARDVLQGRRVDVEKGAVLKAEMAKKNLHTKRGPGVGPLGFPPLPGAVPGTGAPDNLSGLPGLPAAGEALSQRDKQLGALGAMGIDLSGFSQRRDRLFDGRDEEERDRRRGEFAAMGLGTFGTRGPRERAEEDERERERRRKEKEKEVARMRHSFAFEAFHSVPQQMVRQGANSLLSAESGLVPNGLSLPSSPPSIQAVHSQSEGVPGPWGNLRDVSASAALRKMGVPQHHLSGLPPRPQSPSATSPPSLEALVAASAPGSQSGHSAPGSRSTQFSPESVPSSLPSHPSLPSRPPRAQSPISEPLSHPHSSTSLPGSKPSSVSGSQSGHEDELVRSIGSLAVSTESGSTSPQLPSPASGTSSGGGRNGCDQNPPINTLYVGNLPTSTSPGGYTLTYLEDCLRELFCKQAGYRKLCFRQKSNGPMCFVEFESVEFATKALNDLYGETLGGLVRNGGIRLSYSKNPLGVRTPNSGGNGPSLQQQQQQHHGRELQDGSRDVFPGDTYPRHDSTDTLRGVRRDTSGMTSPTSSYRYTTSPPPRFFSPPLSSAPFGGPLATSTSFPRVSPQGFGFSSGTTTFSPFGIPHTSIPDQPVADASNDHLTHPLSPAAANIEASRAG</sequence>
<feature type="compositionally biased region" description="Low complexity" evidence="3">
    <location>
        <begin position="762"/>
        <end position="776"/>
    </location>
</feature>
<evidence type="ECO:0000259" key="4">
    <source>
        <dbReference type="PROSITE" id="PS50102"/>
    </source>
</evidence>
<dbReference type="GO" id="GO:0003723">
    <property type="term" value="F:RNA binding"/>
    <property type="evidence" value="ECO:0007669"/>
    <property type="project" value="UniProtKB-UniRule"/>
</dbReference>
<feature type="region of interest" description="Disordered" evidence="3">
    <location>
        <begin position="515"/>
        <end position="552"/>
    </location>
</feature>
<feature type="region of interest" description="Disordered" evidence="3">
    <location>
        <begin position="715"/>
        <end position="862"/>
    </location>
</feature>
<feature type="region of interest" description="Disordered" evidence="3">
    <location>
        <begin position="1067"/>
        <end position="1103"/>
    </location>
</feature>
<dbReference type="PROSITE" id="PS50102">
    <property type="entry name" value="RRM"/>
    <property type="match status" value="1"/>
</dbReference>
<dbReference type="Proteomes" id="UP000230002">
    <property type="component" value="Unassembled WGS sequence"/>
</dbReference>
<feature type="compositionally biased region" description="Basic and acidic residues" evidence="3">
    <location>
        <begin position="973"/>
        <end position="982"/>
    </location>
</feature>
<dbReference type="SMART" id="SM00360">
    <property type="entry name" value="RRM"/>
    <property type="match status" value="1"/>
</dbReference>
<comment type="caution">
    <text evidence="5">The sequence shown here is derived from an EMBL/GenBank/DDBJ whole genome shotgun (WGS) entry which is preliminary data.</text>
</comment>
<dbReference type="InterPro" id="IPR035979">
    <property type="entry name" value="RBD_domain_sf"/>
</dbReference>
<feature type="region of interest" description="Disordered" evidence="3">
    <location>
        <begin position="160"/>
        <end position="182"/>
    </location>
</feature>
<reference evidence="5 6" key="1">
    <citation type="journal article" date="2015" name="Sci. Rep.">
        <title>Chromosome-level genome map provides insights into diverse defense mechanisms in the medicinal fungus Ganoderma sinense.</title>
        <authorList>
            <person name="Zhu Y."/>
            <person name="Xu J."/>
            <person name="Sun C."/>
            <person name="Zhou S."/>
            <person name="Xu H."/>
            <person name="Nelson D.R."/>
            <person name="Qian J."/>
            <person name="Song J."/>
            <person name="Luo H."/>
            <person name="Xiang L."/>
            <person name="Li Y."/>
            <person name="Xu Z."/>
            <person name="Ji A."/>
            <person name="Wang L."/>
            <person name="Lu S."/>
            <person name="Hayward A."/>
            <person name="Sun W."/>
            <person name="Li X."/>
            <person name="Schwartz D.C."/>
            <person name="Wang Y."/>
            <person name="Chen S."/>
        </authorList>
    </citation>
    <scope>NUCLEOTIDE SEQUENCE [LARGE SCALE GENOMIC DNA]</scope>
    <source>
        <strain evidence="5 6">ZZ0214-1</strain>
    </source>
</reference>
<feature type="compositionally biased region" description="Basic and acidic residues" evidence="3">
    <location>
        <begin position="990"/>
        <end position="1006"/>
    </location>
</feature>
<dbReference type="SUPFAM" id="SSF54928">
    <property type="entry name" value="RNA-binding domain, RBD"/>
    <property type="match status" value="1"/>
</dbReference>
<feature type="region of interest" description="Disordered" evidence="3">
    <location>
        <begin position="672"/>
        <end position="700"/>
    </location>
</feature>
<protein>
    <recommendedName>
        <fullName evidence="4">RRM domain-containing protein</fullName>
    </recommendedName>
</protein>
<dbReference type="Pfam" id="PF00076">
    <property type="entry name" value="RRM_1"/>
    <property type="match status" value="1"/>
</dbReference>
<feature type="region of interest" description="Disordered" evidence="3">
    <location>
        <begin position="582"/>
        <end position="634"/>
    </location>
</feature>
<feature type="compositionally biased region" description="Low complexity" evidence="3">
    <location>
        <begin position="788"/>
        <end position="813"/>
    </location>
</feature>
<evidence type="ECO:0000256" key="2">
    <source>
        <dbReference type="PROSITE-ProRule" id="PRU00176"/>
    </source>
</evidence>
<evidence type="ECO:0000256" key="3">
    <source>
        <dbReference type="SAM" id="MobiDB-lite"/>
    </source>
</evidence>
<feature type="compositionally biased region" description="Low complexity" evidence="3">
    <location>
        <begin position="43"/>
        <end position="52"/>
    </location>
</feature>
<proteinExistence type="predicted"/>
<gene>
    <name evidence="5" type="ORF">GSI_01246</name>
</gene>
<feature type="compositionally biased region" description="Low complexity" evidence="3">
    <location>
        <begin position="1010"/>
        <end position="1020"/>
    </location>
</feature>
<feature type="region of interest" description="Disordered" evidence="3">
    <location>
        <begin position="1"/>
        <end position="52"/>
    </location>
</feature>
<name>A0A2G8SV02_9APHY</name>
<dbReference type="InterPro" id="IPR000504">
    <property type="entry name" value="RRM_dom"/>
</dbReference>
<dbReference type="Gene3D" id="3.30.70.330">
    <property type="match status" value="2"/>
</dbReference>
<accession>A0A2G8SV02</accession>
<feature type="compositionally biased region" description="Polar residues" evidence="3">
    <location>
        <begin position="266"/>
        <end position="277"/>
    </location>
</feature>
<feature type="compositionally biased region" description="Polar residues" evidence="3">
    <location>
        <begin position="827"/>
        <end position="838"/>
    </location>
</feature>
<dbReference type="EMBL" id="AYKW01000001">
    <property type="protein sequence ID" value="PIL37552.1"/>
    <property type="molecule type" value="Genomic_DNA"/>
</dbReference>
<organism evidence="5 6">
    <name type="scientific">Ganoderma sinense ZZ0214-1</name>
    <dbReference type="NCBI Taxonomy" id="1077348"/>
    <lineage>
        <taxon>Eukaryota</taxon>
        <taxon>Fungi</taxon>
        <taxon>Dikarya</taxon>
        <taxon>Basidiomycota</taxon>
        <taxon>Agaricomycotina</taxon>
        <taxon>Agaricomycetes</taxon>
        <taxon>Polyporales</taxon>
        <taxon>Polyporaceae</taxon>
        <taxon>Ganoderma</taxon>
    </lineage>
</organism>
<feature type="region of interest" description="Disordered" evidence="3">
    <location>
        <begin position="948"/>
        <end position="1033"/>
    </location>
</feature>
<feature type="domain" description="RRM" evidence="4">
    <location>
        <begin position="862"/>
        <end position="949"/>
    </location>
</feature>
<dbReference type="InterPro" id="IPR012677">
    <property type="entry name" value="Nucleotide-bd_a/b_plait_sf"/>
</dbReference>
<dbReference type="AlphaFoldDB" id="A0A2G8SV02"/>
<feature type="compositionally biased region" description="Polar residues" evidence="3">
    <location>
        <begin position="97"/>
        <end position="110"/>
    </location>
</feature>
<dbReference type="PANTHER" id="PTHR10501">
    <property type="entry name" value="U1 SMALL NUCLEAR RIBONUCLEOPROTEIN A/U2 SMALL NUCLEAR RIBONUCLEOPROTEIN B"/>
    <property type="match status" value="1"/>
</dbReference>
<evidence type="ECO:0000313" key="6">
    <source>
        <dbReference type="Proteomes" id="UP000230002"/>
    </source>
</evidence>
<keyword evidence="1 2" id="KW-0694">RNA-binding</keyword>
<keyword evidence="6" id="KW-1185">Reference proteome</keyword>
<dbReference type="STRING" id="1077348.A0A2G8SV02"/>
<feature type="compositionally biased region" description="Polar residues" evidence="3">
    <location>
        <begin position="745"/>
        <end position="761"/>
    </location>
</feature>
<dbReference type="OrthoDB" id="431169at2759"/>
<feature type="region of interest" description="Disordered" evidence="3">
    <location>
        <begin position="71"/>
        <end position="110"/>
    </location>
</feature>
<evidence type="ECO:0000313" key="5">
    <source>
        <dbReference type="EMBL" id="PIL37552.1"/>
    </source>
</evidence>
<evidence type="ECO:0000256" key="1">
    <source>
        <dbReference type="ARBA" id="ARBA00022884"/>
    </source>
</evidence>